<accession>A0A9J6P074</accession>
<sequence length="221" mass="26149">MLLIKKINETGKLINAKEEISDMKREITTYEYTNKYLKKNLELIRHYRDSVIGLNKLDSNIFPKEDISELISKIDDILKKRRRGHILRDQDFKYIVACIEGKSNKLRNEWVIYANENTKEIINSLNSLSNLFEDKRKVNEILTRLNGMKNRWPITDNDILEFREVIKEGQNIIEQLKLTEEVQMFLRMVVNRTATIEDLTPEVLSWIKDNGFVEKLTIGFK</sequence>
<comment type="caution">
    <text evidence="1">The sequence shown here is derived from an EMBL/GenBank/DDBJ whole genome shotgun (WGS) entry which is preliminary data.</text>
</comment>
<proteinExistence type="predicted"/>
<protein>
    <submittedName>
        <fullName evidence="1">Uncharacterized protein</fullName>
    </submittedName>
</protein>
<reference evidence="1" key="2">
    <citation type="submission" date="2021-04" db="EMBL/GenBank/DDBJ databases">
        <authorList>
            <person name="Dong X."/>
        </authorList>
    </citation>
    <scope>NUCLEOTIDE SEQUENCE</scope>
    <source>
        <strain evidence="1">ZWT</strain>
    </source>
</reference>
<evidence type="ECO:0000313" key="1">
    <source>
        <dbReference type="EMBL" id="MCM1988824.1"/>
    </source>
</evidence>
<dbReference type="RefSeq" id="WP_250857692.1">
    <property type="nucleotide sequence ID" value="NZ_JAGSOJ010000001.1"/>
</dbReference>
<name>A0A9J6P074_9CLOT</name>
<keyword evidence="2" id="KW-1185">Reference proteome</keyword>
<dbReference type="Proteomes" id="UP001056429">
    <property type="component" value="Unassembled WGS sequence"/>
</dbReference>
<dbReference type="AlphaFoldDB" id="A0A9J6P074"/>
<organism evidence="1 2">
    <name type="scientific">Oceanirhabdus seepicola</name>
    <dbReference type="NCBI Taxonomy" id="2828781"/>
    <lineage>
        <taxon>Bacteria</taxon>
        <taxon>Bacillati</taxon>
        <taxon>Bacillota</taxon>
        <taxon>Clostridia</taxon>
        <taxon>Eubacteriales</taxon>
        <taxon>Clostridiaceae</taxon>
        <taxon>Oceanirhabdus</taxon>
    </lineage>
</organism>
<reference evidence="1" key="1">
    <citation type="journal article" date="2021" name="mSystems">
        <title>Bacteria and Archaea Synergistically Convert Glycine Betaine to Biogenic Methane in the Formosa Cold Seep of the South China Sea.</title>
        <authorList>
            <person name="Li L."/>
            <person name="Zhang W."/>
            <person name="Zhang S."/>
            <person name="Song L."/>
            <person name="Sun Q."/>
            <person name="Zhang H."/>
            <person name="Xiang H."/>
            <person name="Dong X."/>
        </authorList>
    </citation>
    <scope>NUCLEOTIDE SEQUENCE</scope>
    <source>
        <strain evidence="1">ZWT</strain>
    </source>
</reference>
<dbReference type="EMBL" id="JAGSOJ010000001">
    <property type="protein sequence ID" value="MCM1988824.1"/>
    <property type="molecule type" value="Genomic_DNA"/>
</dbReference>
<gene>
    <name evidence="1" type="ORF">KDK92_03655</name>
</gene>
<evidence type="ECO:0000313" key="2">
    <source>
        <dbReference type="Proteomes" id="UP001056429"/>
    </source>
</evidence>